<evidence type="ECO:0000313" key="5">
    <source>
        <dbReference type="EMBL" id="GGX25985.1"/>
    </source>
</evidence>
<organism evidence="5 6">
    <name type="scientific">Aquimarina muelleri</name>
    <dbReference type="NCBI Taxonomy" id="279356"/>
    <lineage>
        <taxon>Bacteria</taxon>
        <taxon>Pseudomonadati</taxon>
        <taxon>Bacteroidota</taxon>
        <taxon>Flavobacteriia</taxon>
        <taxon>Flavobacteriales</taxon>
        <taxon>Flavobacteriaceae</taxon>
        <taxon>Aquimarina</taxon>
    </lineage>
</organism>
<dbReference type="PANTHER" id="PTHR13504:SF38">
    <property type="entry name" value="FIDO DOMAIN-CONTAINING PROTEIN"/>
    <property type="match status" value="1"/>
</dbReference>
<feature type="domain" description="Fido" evidence="4">
    <location>
        <begin position="99"/>
        <end position="252"/>
    </location>
</feature>
<proteinExistence type="predicted"/>
<dbReference type="GO" id="GO:0005524">
    <property type="term" value="F:ATP binding"/>
    <property type="evidence" value="ECO:0007669"/>
    <property type="project" value="UniProtKB-KW"/>
</dbReference>
<feature type="active site" evidence="1">
    <location>
        <position position="195"/>
    </location>
</feature>
<evidence type="ECO:0000256" key="1">
    <source>
        <dbReference type="PIRSR" id="PIRSR640198-1"/>
    </source>
</evidence>
<dbReference type="AlphaFoldDB" id="A0A918N3X4"/>
<dbReference type="InterPro" id="IPR003812">
    <property type="entry name" value="Fido"/>
</dbReference>
<dbReference type="SUPFAM" id="SSF140931">
    <property type="entry name" value="Fic-like"/>
    <property type="match status" value="1"/>
</dbReference>
<feature type="site" description="Important for autoinhibition of adenylyltransferase activity" evidence="3">
    <location>
        <position position="48"/>
    </location>
</feature>
<dbReference type="InterPro" id="IPR036597">
    <property type="entry name" value="Fido-like_dom_sf"/>
</dbReference>
<evidence type="ECO:0000313" key="6">
    <source>
        <dbReference type="Proteomes" id="UP000601108"/>
    </source>
</evidence>
<dbReference type="RefSeq" id="WP_035087823.1">
    <property type="nucleotide sequence ID" value="NZ_BMWS01000021.1"/>
</dbReference>
<dbReference type="PANTHER" id="PTHR13504">
    <property type="entry name" value="FIDO DOMAIN-CONTAINING PROTEIN DDB_G0283145"/>
    <property type="match status" value="1"/>
</dbReference>
<dbReference type="Pfam" id="PF02661">
    <property type="entry name" value="Fic"/>
    <property type="match status" value="1"/>
</dbReference>
<dbReference type="Gene3D" id="1.10.3290.10">
    <property type="entry name" value="Fido-like domain"/>
    <property type="match status" value="1"/>
</dbReference>
<dbReference type="InterPro" id="IPR040198">
    <property type="entry name" value="Fido_containing"/>
</dbReference>
<evidence type="ECO:0000256" key="3">
    <source>
        <dbReference type="PIRSR" id="PIRSR640198-3"/>
    </source>
</evidence>
<dbReference type="Proteomes" id="UP000601108">
    <property type="component" value="Unassembled WGS sequence"/>
</dbReference>
<dbReference type="EMBL" id="BMWS01000021">
    <property type="protein sequence ID" value="GGX25985.1"/>
    <property type="molecule type" value="Genomic_DNA"/>
</dbReference>
<protein>
    <recommendedName>
        <fullName evidence="4">Fido domain-containing protein</fullName>
    </recommendedName>
</protein>
<evidence type="ECO:0000259" key="4">
    <source>
        <dbReference type="PROSITE" id="PS51459"/>
    </source>
</evidence>
<feature type="binding site" evidence="2">
    <location>
        <begin position="199"/>
        <end position="206"/>
    </location>
    <ligand>
        <name>ATP</name>
        <dbReference type="ChEBI" id="CHEBI:30616"/>
    </ligand>
</feature>
<name>A0A918N3X4_9FLAO</name>
<dbReference type="PROSITE" id="PS51459">
    <property type="entry name" value="FIDO"/>
    <property type="match status" value="1"/>
</dbReference>
<gene>
    <name evidence="5" type="ORF">GCM10007384_28780</name>
</gene>
<keyword evidence="2" id="KW-0067">ATP-binding</keyword>
<keyword evidence="2" id="KW-0547">Nucleotide-binding</keyword>
<comment type="caution">
    <text evidence="5">The sequence shown here is derived from an EMBL/GenBank/DDBJ whole genome shotgun (WGS) entry which is preliminary data.</text>
</comment>
<evidence type="ECO:0000256" key="2">
    <source>
        <dbReference type="PIRSR" id="PIRSR640198-2"/>
    </source>
</evidence>
<sequence length="469" mass="54128">MNYNTQNIQTIDKLKSELDQLIPFSEENQKKLQKKVRLEFNYNSNHLEGNTLTYGQTQLLLFFDKSSGDVPVSDIEEMKAHDVALSQIVEMAKDNERPLSELFIKELNKTILVKPFWKDAISPNGTPTRKKIEIGQYKTSPNSVQLKNGEIHEYASPEETPALIRDLLNWYQEKNDVLHPVQLAAEFHYKFVCIHPFDDGNGRVSRLLMNYILLKHNYPIVIIKSEDKETYLTALQKADTGDLVSLIEYVEEQAIASLKLNIKAGKGEDIDELGDIEKQIEILKREKLTQTKIFNTPKVSYDLINHIDNDLWSPLNKLLNKFSDFFAETSNEIHIDHFKYRKTKTVNNSIMGAARMFADKEVEIKPYEIFGKDLEEEEINNITWAKKMLSLKSATKKKDYKISCSLDLKESGYELKILESNANGDGIMKNKTILFEIENEYKSYFMNEIIEGIQKGISKHLISIIQTDK</sequence>
<accession>A0A918N3X4</accession>
<keyword evidence="6" id="KW-1185">Reference proteome</keyword>
<reference evidence="5 6" key="1">
    <citation type="journal article" date="2014" name="Int. J. Syst. Evol. Microbiol.">
        <title>Complete genome sequence of Corynebacterium casei LMG S-19264T (=DSM 44701T), isolated from a smear-ripened cheese.</title>
        <authorList>
            <consortium name="US DOE Joint Genome Institute (JGI-PGF)"/>
            <person name="Walter F."/>
            <person name="Albersmeier A."/>
            <person name="Kalinowski J."/>
            <person name="Ruckert C."/>
        </authorList>
    </citation>
    <scope>NUCLEOTIDE SEQUENCE [LARGE SCALE GENOMIC DNA]</scope>
    <source>
        <strain evidence="5 6">KCTC 12285</strain>
    </source>
</reference>